<accession>A0ABR2B6P0</accession>
<evidence type="ECO:0000256" key="1">
    <source>
        <dbReference type="SAM" id="MobiDB-lite"/>
    </source>
</evidence>
<name>A0ABR2B6P0_9ROSI</name>
<feature type="compositionally biased region" description="Low complexity" evidence="1">
    <location>
        <begin position="22"/>
        <end position="32"/>
    </location>
</feature>
<organism evidence="2 3">
    <name type="scientific">Hibiscus sabdariffa</name>
    <name type="common">roselle</name>
    <dbReference type="NCBI Taxonomy" id="183260"/>
    <lineage>
        <taxon>Eukaryota</taxon>
        <taxon>Viridiplantae</taxon>
        <taxon>Streptophyta</taxon>
        <taxon>Embryophyta</taxon>
        <taxon>Tracheophyta</taxon>
        <taxon>Spermatophyta</taxon>
        <taxon>Magnoliopsida</taxon>
        <taxon>eudicotyledons</taxon>
        <taxon>Gunneridae</taxon>
        <taxon>Pentapetalae</taxon>
        <taxon>rosids</taxon>
        <taxon>malvids</taxon>
        <taxon>Malvales</taxon>
        <taxon>Malvaceae</taxon>
        <taxon>Malvoideae</taxon>
        <taxon>Hibiscus</taxon>
    </lineage>
</organism>
<protein>
    <submittedName>
        <fullName evidence="2">Uncharacterized protein</fullName>
    </submittedName>
</protein>
<gene>
    <name evidence="2" type="ORF">V6N12_005531</name>
</gene>
<keyword evidence="3" id="KW-1185">Reference proteome</keyword>
<feature type="region of interest" description="Disordered" evidence="1">
    <location>
        <begin position="1"/>
        <end position="38"/>
    </location>
</feature>
<dbReference type="Proteomes" id="UP001472677">
    <property type="component" value="Unassembled WGS sequence"/>
</dbReference>
<proteinExistence type="predicted"/>
<dbReference type="EMBL" id="JBBPBM010000167">
    <property type="protein sequence ID" value="KAK8502547.1"/>
    <property type="molecule type" value="Genomic_DNA"/>
</dbReference>
<comment type="caution">
    <text evidence="2">The sequence shown here is derived from an EMBL/GenBank/DDBJ whole genome shotgun (WGS) entry which is preliminary data.</text>
</comment>
<reference evidence="2 3" key="1">
    <citation type="journal article" date="2024" name="G3 (Bethesda)">
        <title>Genome assembly of Hibiscus sabdariffa L. provides insights into metabolisms of medicinal natural products.</title>
        <authorList>
            <person name="Kim T."/>
        </authorList>
    </citation>
    <scope>NUCLEOTIDE SEQUENCE [LARGE SCALE GENOMIC DNA]</scope>
    <source>
        <strain evidence="2">TK-2024</strain>
        <tissue evidence="2">Old leaves</tissue>
    </source>
</reference>
<evidence type="ECO:0000313" key="3">
    <source>
        <dbReference type="Proteomes" id="UP001472677"/>
    </source>
</evidence>
<sequence length="227" mass="25249">MKNHAQKTQKEEERALHKTTASMAESSSSRGSNQPEPTFGKIVSEMEILNNTLHLMEEGVEAIIKWVSASKTVSENLELIHNNTSASVSNDTLQQSPVATTDFSIDTSQIDIAEEVLKDNSVLLHPSNLIPSVSTRPARSRKLPQRFTNYQQIATLGEAGGVIRICVTDVRTNHFVNVKLMRGLLPELGYFLSGKGIAEMINNNIFIADSEVYFGWHHAALHVFRDY</sequence>
<evidence type="ECO:0000313" key="2">
    <source>
        <dbReference type="EMBL" id="KAK8502547.1"/>
    </source>
</evidence>